<accession>A0A859IAD4</accession>
<protein>
    <submittedName>
        <fullName evidence="2">Uncharacterized protein</fullName>
    </submittedName>
</protein>
<name>A0A859IAD4_9MOLU</name>
<reference evidence="2 3" key="1">
    <citation type="submission" date="2020-06" db="EMBL/GenBank/DDBJ databases">
        <title>Complete genome sequence of Candidatus Phytoplasma asteris RP166.</title>
        <authorList>
            <person name="Cho S.-T."/>
            <person name="Zwolinska A."/>
            <person name="Huang W."/>
            <person name="Wouters R."/>
            <person name="Hogenhout S.A."/>
            <person name="Kuo C.-H."/>
        </authorList>
    </citation>
    <scope>NUCLEOTIDE SEQUENCE [LARGE SCALE GENOMIC DNA]</scope>
    <source>
        <strain evidence="2">RP166</strain>
    </source>
</reference>
<evidence type="ECO:0000313" key="3">
    <source>
        <dbReference type="Proteomes" id="UP000509122"/>
    </source>
</evidence>
<evidence type="ECO:0000313" key="2">
    <source>
        <dbReference type="EMBL" id="QKX95538.1"/>
    </source>
</evidence>
<sequence>MFRIKFIIFKPELDKQGRKQIDFWKTQIRNIFNFLFFLVILLSSGFISFHIDSILKQNTTLHPLMKNFLIMVKLFFWICALLSLPFVFCSFFLMGVDSMKGRTFSQFILSKIYSKPQIAPNGKNNQSKNNTNTPKK</sequence>
<organism evidence="2 3">
    <name type="scientific">Rapeseed phyllody phytoplasma</name>
    <dbReference type="NCBI Taxonomy" id="2490543"/>
    <lineage>
        <taxon>Bacteria</taxon>
        <taxon>Bacillati</taxon>
        <taxon>Mycoplasmatota</taxon>
        <taxon>Mollicutes</taxon>
        <taxon>Acholeplasmatales</taxon>
        <taxon>Acholeplasmataceae</taxon>
        <taxon>Candidatus Phytoplasma</taxon>
        <taxon>16SrI (Aster yellows group)</taxon>
    </lineage>
</organism>
<gene>
    <name evidence="2" type="ORF">RP166_5600</name>
</gene>
<keyword evidence="1" id="KW-0472">Membrane</keyword>
<dbReference type="EMBL" id="CP055264">
    <property type="protein sequence ID" value="QKX95538.1"/>
    <property type="molecule type" value="Genomic_DNA"/>
</dbReference>
<feature type="transmembrane region" description="Helical" evidence="1">
    <location>
        <begin position="74"/>
        <end position="96"/>
    </location>
</feature>
<keyword evidence="1" id="KW-0812">Transmembrane</keyword>
<evidence type="ECO:0000256" key="1">
    <source>
        <dbReference type="SAM" id="Phobius"/>
    </source>
</evidence>
<dbReference type="KEGG" id="rphy:RP166_5600"/>
<keyword evidence="1" id="KW-1133">Transmembrane helix</keyword>
<dbReference type="AlphaFoldDB" id="A0A859IAD4"/>
<dbReference type="Proteomes" id="UP000509122">
    <property type="component" value="Chromosome"/>
</dbReference>
<proteinExistence type="predicted"/>
<feature type="transmembrane region" description="Helical" evidence="1">
    <location>
        <begin position="31"/>
        <end position="51"/>
    </location>
</feature>